<dbReference type="InterPro" id="IPR036187">
    <property type="entry name" value="DNA_mismatch_repair_MutS_sf"/>
</dbReference>
<evidence type="ECO:0000256" key="7">
    <source>
        <dbReference type="SAM" id="MobiDB-lite"/>
    </source>
</evidence>
<dbReference type="Gene3D" id="3.40.1170.10">
    <property type="entry name" value="DNA repair protein MutS, domain I"/>
    <property type="match status" value="1"/>
</dbReference>
<dbReference type="InterPro" id="IPR017261">
    <property type="entry name" value="DNA_mismatch_repair_MutS/MSH"/>
</dbReference>
<dbReference type="PIRSF" id="PIRSF037677">
    <property type="entry name" value="DNA_mis_repair_Msh6"/>
    <property type="match status" value="1"/>
</dbReference>
<evidence type="ECO:0000313" key="10">
    <source>
        <dbReference type="WBParaSite" id="jg6433"/>
    </source>
</evidence>
<keyword evidence="2 6" id="KW-0547">Nucleotide-binding</keyword>
<evidence type="ECO:0000313" key="9">
    <source>
        <dbReference type="Proteomes" id="UP000887574"/>
    </source>
</evidence>
<organism evidence="9 10">
    <name type="scientific">Ditylenchus dipsaci</name>
    <dbReference type="NCBI Taxonomy" id="166011"/>
    <lineage>
        <taxon>Eukaryota</taxon>
        <taxon>Metazoa</taxon>
        <taxon>Ecdysozoa</taxon>
        <taxon>Nematoda</taxon>
        <taxon>Chromadorea</taxon>
        <taxon>Rhabditida</taxon>
        <taxon>Tylenchina</taxon>
        <taxon>Tylenchomorpha</taxon>
        <taxon>Sphaerularioidea</taxon>
        <taxon>Anguinidae</taxon>
        <taxon>Anguininae</taxon>
        <taxon>Ditylenchus</taxon>
    </lineage>
</organism>
<dbReference type="Proteomes" id="UP000887574">
    <property type="component" value="Unplaced"/>
</dbReference>
<keyword evidence="9" id="KW-1185">Reference proteome</keyword>
<dbReference type="SMART" id="SM00533">
    <property type="entry name" value="MUTSd"/>
    <property type="match status" value="1"/>
</dbReference>
<dbReference type="Gene3D" id="3.30.420.110">
    <property type="entry name" value="MutS, connector domain"/>
    <property type="match status" value="1"/>
</dbReference>
<keyword evidence="3 6" id="KW-0227">DNA damage</keyword>
<evidence type="ECO:0000256" key="2">
    <source>
        <dbReference type="ARBA" id="ARBA00022741"/>
    </source>
</evidence>
<accession>A0A915EKT9</accession>
<feature type="domain" description="DNA mismatch repair proteins mutS family" evidence="8">
    <location>
        <begin position="1011"/>
        <end position="1027"/>
    </location>
</feature>
<dbReference type="Gene3D" id="3.40.50.300">
    <property type="entry name" value="P-loop containing nucleotide triphosphate hydrolases"/>
    <property type="match status" value="2"/>
</dbReference>
<reference evidence="10" key="1">
    <citation type="submission" date="2022-11" db="UniProtKB">
        <authorList>
            <consortium name="WormBaseParasite"/>
        </authorList>
    </citation>
    <scope>IDENTIFICATION</scope>
</reference>
<dbReference type="SUPFAM" id="SSF53150">
    <property type="entry name" value="DNA repair protein MutS, domain II"/>
    <property type="match status" value="1"/>
</dbReference>
<keyword evidence="6" id="KW-0234">DNA repair</keyword>
<feature type="region of interest" description="Disordered" evidence="7">
    <location>
        <begin position="1"/>
        <end position="89"/>
    </location>
</feature>
<evidence type="ECO:0000256" key="6">
    <source>
        <dbReference type="PIRNR" id="PIRNR037677"/>
    </source>
</evidence>
<dbReference type="GO" id="GO:0032301">
    <property type="term" value="C:MutSalpha complex"/>
    <property type="evidence" value="ECO:0007669"/>
    <property type="project" value="TreeGrafter"/>
</dbReference>
<dbReference type="SUPFAM" id="SSF52540">
    <property type="entry name" value="P-loop containing nucleoside triphosphate hydrolases"/>
    <property type="match status" value="1"/>
</dbReference>
<dbReference type="InterPro" id="IPR007696">
    <property type="entry name" value="DNA_mismatch_repair_MutS_core"/>
</dbReference>
<dbReference type="PROSITE" id="PS00486">
    <property type="entry name" value="DNA_MISMATCH_REPAIR_2"/>
    <property type="match status" value="1"/>
</dbReference>
<evidence type="ECO:0000256" key="5">
    <source>
        <dbReference type="ARBA" id="ARBA00023125"/>
    </source>
</evidence>
<dbReference type="InterPro" id="IPR045076">
    <property type="entry name" value="MutS"/>
</dbReference>
<evidence type="ECO:0000259" key="8">
    <source>
        <dbReference type="PROSITE" id="PS00486"/>
    </source>
</evidence>
<protein>
    <recommendedName>
        <fullName evidence="6">DNA mismatch repair protein</fullName>
    </recommendedName>
</protein>
<feature type="compositionally biased region" description="Polar residues" evidence="7">
    <location>
        <begin position="1"/>
        <end position="18"/>
    </location>
</feature>
<evidence type="ECO:0000256" key="1">
    <source>
        <dbReference type="ARBA" id="ARBA00006271"/>
    </source>
</evidence>
<dbReference type="PANTHER" id="PTHR11361:SF148">
    <property type="entry name" value="DNA MISMATCH REPAIR PROTEIN MSH6"/>
    <property type="match status" value="1"/>
</dbReference>
<dbReference type="FunFam" id="1.10.1420.10:FF:000005">
    <property type="entry name" value="DNA mismatch repair protein"/>
    <property type="match status" value="1"/>
</dbReference>
<dbReference type="SMART" id="SM00534">
    <property type="entry name" value="MUTSac"/>
    <property type="match status" value="1"/>
</dbReference>
<sequence length="1131" mass="127808">MSATRKPSAKQTSLTSFFQKGPKPITQFKSRERNIRHCKREIDSDDDESVKGTVKRRRVIVSSDDEDDLHKQRSNQRVEQTKLEPEQPIRQRTPLMKKQKYVLTETPSLSTPRRNLMSESHAELYISAYEFDESLDTTNDFSQLSNTTAATPSVSKGRSKEKNNPTEADFSMERFPHLEFEFLKSEKIVDANKRRPDHPDYDPKTIHVPEEFLKKQTPAHQQWWKFKMTNFDSILFFKVGKFYELFHMDAVTAVANMDLNFMGQNKEPGPKILLHIVASPKAVLFSKFFSVGRYSDQLISRGFKVARVEQTESKKDADDRILKTKCKDKVVRREICRVTTSSTRSYGVLEGTNDRETDGLNDSEPKYLLAIAEKLGDDSLPSYGICFVDCATAKFHLSEFKDDRHKSSLRTLLANVMPVEILFEKNNLSPATTLLLTTTLSGVPKQHDILIEALRCVGHCCFVGTAPEKEFLTAQKTISLLRQDDYLGVNVNNWPDVLKSSLDDLDSPMPKPQEGCSLLFSSMGAVIWFLKSCLIDTDMVTMRQFGKFLPTNLLNQGLSRQVGSLGRKFWIGRHMVLDGVSLLNLHVLPPFSAGSHRQAGFKSRNPSDVSSSKNSLFSTINRCVTPFGKRLLQQWVCAPTCDPDTIEDRQQAVQTLMRANAFVSRAVDKMRLIPDLERLFQRVHTIGLKRKDHPDDRAQFFESNNYNQRKIKDLVITLDGIEAVRQLRLLFNEEGFGGRSKLLDKCLGEDFPAMEADLAHFKKAFNRSLALCNGVIEPNAGIDVDYDKAVAGINASQRELQKYLETQKSKFKCQEIKYFGTGKNRYQLEIPEKGFKRFYTDRLIALIAELTETEVTLKTITDDLTRRVFADFDRRKNSWAGIVKNVAIFDCVLSLCRYSQTSGVNMCFPEIDFESKEPYLDIRSGQHPCLISNASGSRRVGNHINDIDYIPNDCTLGAEGEPLVILLTGPNMGGKLDLWIGANDSLSAGQSTFFVELAETNVILKEATPHSLVLIDELGRGTSTFDGTAIACATLKYIADKIRCPTLFSTHYHALCDMVEGNNNIKLAHMACVAEKENTEDPTEENITFLYTLTPGPCLKSYGFYTAKIAGISTEVVRRAFSASRFLEIEE</sequence>
<dbReference type="GO" id="GO:0005524">
    <property type="term" value="F:ATP binding"/>
    <property type="evidence" value="ECO:0007669"/>
    <property type="project" value="UniProtKB-UniRule"/>
</dbReference>
<comment type="function">
    <text evidence="6">Component of the post-replicative DNA mismatch repair system (MMR).</text>
</comment>
<dbReference type="GO" id="GO:0030983">
    <property type="term" value="F:mismatched DNA binding"/>
    <property type="evidence" value="ECO:0007669"/>
    <property type="project" value="UniProtKB-UniRule"/>
</dbReference>
<name>A0A915EKT9_9BILA</name>
<dbReference type="GO" id="GO:0006298">
    <property type="term" value="P:mismatch repair"/>
    <property type="evidence" value="ECO:0007669"/>
    <property type="project" value="InterPro"/>
</dbReference>
<keyword evidence="4 6" id="KW-0067">ATP-binding</keyword>
<evidence type="ECO:0000256" key="4">
    <source>
        <dbReference type="ARBA" id="ARBA00022840"/>
    </source>
</evidence>
<proteinExistence type="inferred from homology"/>
<feature type="compositionally biased region" description="Polar residues" evidence="7">
    <location>
        <begin position="139"/>
        <end position="156"/>
    </location>
</feature>
<dbReference type="GO" id="GO:0140664">
    <property type="term" value="F:ATP-dependent DNA damage sensor activity"/>
    <property type="evidence" value="ECO:0007669"/>
    <property type="project" value="InterPro"/>
</dbReference>
<comment type="similarity">
    <text evidence="1 6">Belongs to the DNA mismatch repair MutS family.</text>
</comment>
<dbReference type="WBParaSite" id="jg6433">
    <property type="protein sequence ID" value="jg6433"/>
    <property type="gene ID" value="jg6433"/>
</dbReference>
<dbReference type="Pfam" id="PF00488">
    <property type="entry name" value="MutS_V"/>
    <property type="match status" value="1"/>
</dbReference>
<dbReference type="Pfam" id="PF05188">
    <property type="entry name" value="MutS_II"/>
    <property type="match status" value="1"/>
</dbReference>
<dbReference type="AlphaFoldDB" id="A0A915EKT9"/>
<dbReference type="InterPro" id="IPR007860">
    <property type="entry name" value="DNA_mmatch_repair_MutS_con_dom"/>
</dbReference>
<dbReference type="InterPro" id="IPR007695">
    <property type="entry name" value="DNA_mismatch_repair_MutS-lik_N"/>
</dbReference>
<dbReference type="InterPro" id="IPR000432">
    <property type="entry name" value="DNA_mismatch_repair_MutS_C"/>
</dbReference>
<dbReference type="PANTHER" id="PTHR11361">
    <property type="entry name" value="DNA MISMATCH REPAIR PROTEIN MUTS FAMILY MEMBER"/>
    <property type="match status" value="1"/>
</dbReference>
<feature type="compositionally biased region" description="Basic and acidic residues" evidence="7">
    <location>
        <begin position="79"/>
        <end position="89"/>
    </location>
</feature>
<evidence type="ECO:0000256" key="3">
    <source>
        <dbReference type="ARBA" id="ARBA00022763"/>
    </source>
</evidence>
<dbReference type="InterPro" id="IPR036678">
    <property type="entry name" value="MutS_con_dom_sf"/>
</dbReference>
<dbReference type="InterPro" id="IPR016151">
    <property type="entry name" value="DNA_mismatch_repair_MutS_N"/>
</dbReference>
<dbReference type="InterPro" id="IPR027417">
    <property type="entry name" value="P-loop_NTPase"/>
</dbReference>
<dbReference type="Gene3D" id="1.10.1420.10">
    <property type="match status" value="2"/>
</dbReference>
<dbReference type="Pfam" id="PF01624">
    <property type="entry name" value="MutS_I"/>
    <property type="match status" value="1"/>
</dbReference>
<dbReference type="SUPFAM" id="SSF55271">
    <property type="entry name" value="DNA repair protein MutS, domain I"/>
    <property type="match status" value="1"/>
</dbReference>
<dbReference type="Pfam" id="PF05192">
    <property type="entry name" value="MutS_III"/>
    <property type="match status" value="1"/>
</dbReference>
<dbReference type="SUPFAM" id="SSF48334">
    <property type="entry name" value="DNA repair protein MutS, domain III"/>
    <property type="match status" value="1"/>
</dbReference>
<keyword evidence="5 6" id="KW-0238">DNA-binding</keyword>
<feature type="region of interest" description="Disordered" evidence="7">
    <location>
        <begin position="139"/>
        <end position="167"/>
    </location>
</feature>